<dbReference type="AlphaFoldDB" id="A0A9X7BTM4"/>
<sequence length="698" mass="81545">MLESLFSEYVEITCLAKPFPVVAHKPINDRLFKHITFIEDESDITLRLTPVHIGQLKVNTLVQKHISLESSDEAVYRIKSVLSEEDNGVNESYWVSHKQSEYDNAISFNQYRAHGVSDKGLKSDWVYSDIKDEDGKEVIYNMIHDVIDLLLTANDSQIETYMEYITNDAFINIIKEMHPSLFKTLNTRELKKVSMKEILHVIGSKSGHHIQEQFISQLGESFAMISNFLTTKFNEELMSSPEEFAQLLKIYKIFDQYQNTNKDFVEMVLEYFLLDSMEDLFEKTDIEVILQNEEETGIYLNGEYKLDIKGELIKAVSSLSLDDHFVSKVQDAVQLISEPIIFENIVAKKDESVARYLRMALRTVYAPLTAMDVRLMELDHELDDLHKSNSYSSLLEFTTIDDKDYEVRNLLVYDIVESLIRHDTDLQTLCETEILERIIKLCVDHRLNMWVDYSFEEIVTVLLGVGESFEHEYNKYIKSIEERKTVHSIDSYKIESTLTSPLKEAFLSAYKEMLQIKSTSHPFIQKEFQKVSLVESIRTHYETFKSEIKQHIQTNINEKITHQSDYFKRLIELWPIILKDMAIINHEMQDLYPTEPVLMLLEDTANALDINKYSDYREAKQFSEEDTYYNLFKHYLRNPNRYRYLEKFDAEVQHNPRDVFIIDGSDVVQYALGEMENGWSLGLFKLGVNTLKGEVSES</sequence>
<dbReference type="RefSeq" id="WP_098685650.1">
    <property type="nucleotide sequence ID" value="NZ_NVDU01000003.1"/>
</dbReference>
<name>A0A9X7BTM4_BACTU</name>
<evidence type="ECO:0000313" key="2">
    <source>
        <dbReference type="Proteomes" id="UP000223366"/>
    </source>
</evidence>
<evidence type="ECO:0000313" key="1">
    <source>
        <dbReference type="EMBL" id="PFV35829.1"/>
    </source>
</evidence>
<gene>
    <name evidence="1" type="ORF">COK99_02075</name>
</gene>
<dbReference type="EMBL" id="NVDU01000003">
    <property type="protein sequence ID" value="PFV35829.1"/>
    <property type="molecule type" value="Genomic_DNA"/>
</dbReference>
<comment type="caution">
    <text evidence="1">The sequence shown here is derived from an EMBL/GenBank/DDBJ whole genome shotgun (WGS) entry which is preliminary data.</text>
</comment>
<proteinExistence type="predicted"/>
<accession>A0A9X7BTM4</accession>
<reference evidence="1 2" key="1">
    <citation type="submission" date="2017-09" db="EMBL/GenBank/DDBJ databases">
        <title>Large-scale bioinformatics analysis of Bacillus genomes uncovers conserved roles of natural products in bacterial physiology.</title>
        <authorList>
            <consortium name="Agbiome Team Llc"/>
            <person name="Bleich R.M."/>
            <person name="Grubbs K.J."/>
            <person name="Santa Maria K.C."/>
            <person name="Allen S.E."/>
            <person name="Farag S."/>
            <person name="Shank E.A."/>
            <person name="Bowers A."/>
        </authorList>
    </citation>
    <scope>NUCLEOTIDE SEQUENCE [LARGE SCALE GENOMIC DNA]</scope>
    <source>
        <strain evidence="1 2">AFS060060</strain>
    </source>
</reference>
<organism evidence="1 2">
    <name type="scientific">Bacillus thuringiensis</name>
    <dbReference type="NCBI Taxonomy" id="1428"/>
    <lineage>
        <taxon>Bacteria</taxon>
        <taxon>Bacillati</taxon>
        <taxon>Bacillota</taxon>
        <taxon>Bacilli</taxon>
        <taxon>Bacillales</taxon>
        <taxon>Bacillaceae</taxon>
        <taxon>Bacillus</taxon>
        <taxon>Bacillus cereus group</taxon>
    </lineage>
</organism>
<protein>
    <submittedName>
        <fullName evidence="1">Uncharacterized protein</fullName>
    </submittedName>
</protein>
<dbReference type="Proteomes" id="UP000223366">
    <property type="component" value="Unassembled WGS sequence"/>
</dbReference>